<dbReference type="PANTHER" id="PTHR35910:SF6">
    <property type="entry name" value="2EXR DOMAIN-CONTAINING PROTEIN"/>
    <property type="match status" value="1"/>
</dbReference>
<dbReference type="InParanoid" id="A0A2J6SKT0"/>
<reference evidence="3 4" key="1">
    <citation type="submission" date="2016-04" db="EMBL/GenBank/DDBJ databases">
        <title>A degradative enzymes factory behind the ericoid mycorrhizal symbiosis.</title>
        <authorList>
            <consortium name="DOE Joint Genome Institute"/>
            <person name="Martino E."/>
            <person name="Morin E."/>
            <person name="Grelet G."/>
            <person name="Kuo A."/>
            <person name="Kohler A."/>
            <person name="Daghino S."/>
            <person name="Barry K."/>
            <person name="Choi C."/>
            <person name="Cichocki N."/>
            <person name="Clum A."/>
            <person name="Copeland A."/>
            <person name="Hainaut M."/>
            <person name="Haridas S."/>
            <person name="Labutti K."/>
            <person name="Lindquist E."/>
            <person name="Lipzen A."/>
            <person name="Khouja H.-R."/>
            <person name="Murat C."/>
            <person name="Ohm R."/>
            <person name="Olson A."/>
            <person name="Spatafora J."/>
            <person name="Veneault-Fourrey C."/>
            <person name="Henrissat B."/>
            <person name="Grigoriev I."/>
            <person name="Martin F."/>
            <person name="Perotto S."/>
        </authorList>
    </citation>
    <scope>NUCLEOTIDE SEQUENCE [LARGE SCALE GENOMIC DNA]</scope>
    <source>
        <strain evidence="3 4">E</strain>
    </source>
</reference>
<accession>A0A2J6SKT0</accession>
<evidence type="ECO:0000259" key="2">
    <source>
        <dbReference type="Pfam" id="PF20150"/>
    </source>
</evidence>
<keyword evidence="4" id="KW-1185">Reference proteome</keyword>
<feature type="domain" description="2EXR" evidence="2">
    <location>
        <begin position="74"/>
        <end position="177"/>
    </location>
</feature>
<sequence>MGPSLWRLGKARSNDSQSPSTQQGMNPFLNLMGRFVPRPKCPESVSLSDLPAKNYDSPGPSSLHVSGMIPLGTFHCFSQLPMELQLHIWTSAARQEPDDGSRIFSLALSSHRFAVTLQDVNTLYTVTSQHRPLPVVFKICSSSREAAKREYVLLPTDVATRRNERKMVYAHKIHDTLFFQRDTADIPVRHQFGAFGTEISNLGKPGHIRPEATRLFFEYLNRFRHLAVDWHIWRDFQGEEYLPLQWPRILHSLDEILIVLTIERTLLVPLFFRSITPGTVRGESASLVMSMVDENIEAFRFEFPHLKPPKIKVVAFCDGNESSHGDEAFLIEMRSFRSRFPLQVGHNLFNSPRTDTKKPPFYRQNSILQIVPPVSSAAQLDATFLVPLVPRIQASVAEDGEAKGN</sequence>
<protein>
    <recommendedName>
        <fullName evidence="2">2EXR domain-containing protein</fullName>
    </recommendedName>
</protein>
<feature type="compositionally biased region" description="Polar residues" evidence="1">
    <location>
        <begin position="14"/>
        <end position="25"/>
    </location>
</feature>
<feature type="region of interest" description="Disordered" evidence="1">
    <location>
        <begin position="1"/>
        <end position="28"/>
    </location>
</feature>
<dbReference type="Pfam" id="PF20150">
    <property type="entry name" value="2EXR"/>
    <property type="match status" value="1"/>
</dbReference>
<dbReference type="RefSeq" id="XP_024728286.1">
    <property type="nucleotide sequence ID" value="XM_024887495.1"/>
</dbReference>
<dbReference type="Proteomes" id="UP000235371">
    <property type="component" value="Unassembled WGS sequence"/>
</dbReference>
<name>A0A2J6SKT0_9HELO</name>
<organism evidence="3 4">
    <name type="scientific">Hyaloscypha bicolor E</name>
    <dbReference type="NCBI Taxonomy" id="1095630"/>
    <lineage>
        <taxon>Eukaryota</taxon>
        <taxon>Fungi</taxon>
        <taxon>Dikarya</taxon>
        <taxon>Ascomycota</taxon>
        <taxon>Pezizomycotina</taxon>
        <taxon>Leotiomycetes</taxon>
        <taxon>Helotiales</taxon>
        <taxon>Hyaloscyphaceae</taxon>
        <taxon>Hyaloscypha</taxon>
        <taxon>Hyaloscypha bicolor</taxon>
    </lineage>
</organism>
<evidence type="ECO:0000313" key="3">
    <source>
        <dbReference type="EMBL" id="PMD51382.1"/>
    </source>
</evidence>
<dbReference type="OrthoDB" id="3596450at2759"/>
<dbReference type="AlphaFoldDB" id="A0A2J6SKT0"/>
<dbReference type="PANTHER" id="PTHR35910">
    <property type="entry name" value="2EXR DOMAIN-CONTAINING PROTEIN"/>
    <property type="match status" value="1"/>
</dbReference>
<gene>
    <name evidence="3" type="ORF">K444DRAFT_669206</name>
</gene>
<evidence type="ECO:0000256" key="1">
    <source>
        <dbReference type="SAM" id="MobiDB-lite"/>
    </source>
</evidence>
<dbReference type="EMBL" id="KZ613912">
    <property type="protein sequence ID" value="PMD51382.1"/>
    <property type="molecule type" value="Genomic_DNA"/>
</dbReference>
<evidence type="ECO:0000313" key="4">
    <source>
        <dbReference type="Proteomes" id="UP000235371"/>
    </source>
</evidence>
<dbReference type="GeneID" id="36595571"/>
<proteinExistence type="predicted"/>
<dbReference type="InterPro" id="IPR045518">
    <property type="entry name" value="2EXR"/>
</dbReference>